<comment type="caution">
    <text evidence="1">The sequence shown here is derived from an EMBL/GenBank/DDBJ whole genome shotgun (WGS) entry which is preliminary data.</text>
</comment>
<dbReference type="EMBL" id="VSSQ01000021">
    <property type="protein sequence ID" value="MPL63509.1"/>
    <property type="molecule type" value="Genomic_DNA"/>
</dbReference>
<accession>A0A644T9P2</accession>
<gene>
    <name evidence="1" type="ORF">SDC9_09145</name>
</gene>
<name>A0A644T9P2_9ZZZZ</name>
<evidence type="ECO:0000313" key="1">
    <source>
        <dbReference type="EMBL" id="MPL63509.1"/>
    </source>
</evidence>
<sequence length="30" mass="3221">MSPLVKLLLSAFLIFCAVAIGIQLGDFLAR</sequence>
<proteinExistence type="predicted"/>
<dbReference type="AlphaFoldDB" id="A0A644T9P2"/>
<reference evidence="1" key="1">
    <citation type="submission" date="2019-08" db="EMBL/GenBank/DDBJ databases">
        <authorList>
            <person name="Kucharzyk K."/>
            <person name="Murdoch R.W."/>
            <person name="Higgins S."/>
            <person name="Loffler F."/>
        </authorList>
    </citation>
    <scope>NUCLEOTIDE SEQUENCE</scope>
</reference>
<organism evidence="1">
    <name type="scientific">bioreactor metagenome</name>
    <dbReference type="NCBI Taxonomy" id="1076179"/>
    <lineage>
        <taxon>unclassified sequences</taxon>
        <taxon>metagenomes</taxon>
        <taxon>ecological metagenomes</taxon>
    </lineage>
</organism>
<protein>
    <submittedName>
        <fullName evidence="1">Uncharacterized protein</fullName>
    </submittedName>
</protein>